<dbReference type="EMBL" id="MFLC01000024">
    <property type="protein sequence ID" value="OGG55044.1"/>
    <property type="molecule type" value="Genomic_DNA"/>
</dbReference>
<dbReference type="Proteomes" id="UP000177659">
    <property type="component" value="Unassembled WGS sequence"/>
</dbReference>
<dbReference type="AlphaFoldDB" id="A0A1F6D0S7"/>
<proteinExistence type="predicted"/>
<comment type="caution">
    <text evidence="1">The sequence shown here is derived from an EMBL/GenBank/DDBJ whole genome shotgun (WGS) entry which is preliminary data.</text>
</comment>
<gene>
    <name evidence="1" type="ORF">A3D62_02090</name>
</gene>
<evidence type="ECO:0000313" key="2">
    <source>
        <dbReference type="Proteomes" id="UP000177659"/>
    </source>
</evidence>
<organism evidence="1 2">
    <name type="scientific">Candidatus Kaiserbacteria bacterium RIFCSPHIGHO2_02_FULL_49_11</name>
    <dbReference type="NCBI Taxonomy" id="1798489"/>
    <lineage>
        <taxon>Bacteria</taxon>
        <taxon>Candidatus Kaiseribacteriota</taxon>
    </lineage>
</organism>
<evidence type="ECO:0000313" key="1">
    <source>
        <dbReference type="EMBL" id="OGG55044.1"/>
    </source>
</evidence>
<name>A0A1F6D0S7_9BACT</name>
<accession>A0A1F6D0S7</accession>
<sequence length="161" mass="18807">MDTRKKLFERVFEEVLDYSDTGFKHRAAQWGQQTYERIEREGKVVVSPRDVYPTDFTYALTFAVIVGEFGHFAFNDHFLIHMALPEREIALGEEYILLPDLLPVVVERKEDIYVALKAIYNKDPAGGVYYSLLTLFEAEGRLIKKEEELRAYTYIDSGFMY</sequence>
<protein>
    <submittedName>
        <fullName evidence="1">Uncharacterized protein</fullName>
    </submittedName>
</protein>
<reference evidence="1 2" key="1">
    <citation type="journal article" date="2016" name="Nat. Commun.">
        <title>Thousands of microbial genomes shed light on interconnected biogeochemical processes in an aquifer system.</title>
        <authorList>
            <person name="Anantharaman K."/>
            <person name="Brown C.T."/>
            <person name="Hug L.A."/>
            <person name="Sharon I."/>
            <person name="Castelle C.J."/>
            <person name="Probst A.J."/>
            <person name="Thomas B.C."/>
            <person name="Singh A."/>
            <person name="Wilkins M.J."/>
            <person name="Karaoz U."/>
            <person name="Brodie E.L."/>
            <person name="Williams K.H."/>
            <person name="Hubbard S.S."/>
            <person name="Banfield J.F."/>
        </authorList>
    </citation>
    <scope>NUCLEOTIDE SEQUENCE [LARGE SCALE GENOMIC DNA]</scope>
</reference>